<name>A0A497ZMS8_9RHOB</name>
<proteinExistence type="predicted"/>
<organism evidence="1 2">
    <name type="scientific">Ruegeria conchae</name>
    <dbReference type="NCBI Taxonomy" id="981384"/>
    <lineage>
        <taxon>Bacteria</taxon>
        <taxon>Pseudomonadati</taxon>
        <taxon>Pseudomonadota</taxon>
        <taxon>Alphaproteobacteria</taxon>
        <taxon>Rhodobacterales</taxon>
        <taxon>Roseobacteraceae</taxon>
        <taxon>Ruegeria</taxon>
    </lineage>
</organism>
<dbReference type="Proteomes" id="UP000271700">
    <property type="component" value="Unassembled WGS sequence"/>
</dbReference>
<accession>A0A497ZMS8</accession>
<dbReference type="EMBL" id="RCCT01000001">
    <property type="protein sequence ID" value="RLK10709.1"/>
    <property type="molecule type" value="Genomic_DNA"/>
</dbReference>
<dbReference type="AlphaFoldDB" id="A0A497ZMS8"/>
<gene>
    <name evidence="1" type="ORF">CLV75_0690</name>
</gene>
<keyword evidence="2" id="KW-1185">Reference proteome</keyword>
<protein>
    <submittedName>
        <fullName evidence="1">Uncharacterized protein</fullName>
    </submittedName>
</protein>
<evidence type="ECO:0000313" key="1">
    <source>
        <dbReference type="EMBL" id="RLK10709.1"/>
    </source>
</evidence>
<evidence type="ECO:0000313" key="2">
    <source>
        <dbReference type="Proteomes" id="UP000271700"/>
    </source>
</evidence>
<sequence length="45" mass="5279">MFAYREMQLIAINSFFQLEFASEYHKQQTLNGLPIIVTGKQCQKI</sequence>
<comment type="caution">
    <text evidence="1">The sequence shown here is derived from an EMBL/GenBank/DDBJ whole genome shotgun (WGS) entry which is preliminary data.</text>
</comment>
<reference evidence="1 2" key="1">
    <citation type="submission" date="2018-10" db="EMBL/GenBank/DDBJ databases">
        <title>Genomic Encyclopedia of Archaeal and Bacterial Type Strains, Phase II (KMG-II): from individual species to whole genera.</title>
        <authorList>
            <person name="Goeker M."/>
        </authorList>
    </citation>
    <scope>NUCLEOTIDE SEQUENCE [LARGE SCALE GENOMIC DNA]</scope>
    <source>
        <strain evidence="1 2">DSM 29317</strain>
    </source>
</reference>